<gene>
    <name evidence="10" type="primary">trmFO</name>
    <name evidence="12" type="ORF">AKJ09_09458</name>
</gene>
<dbReference type="NCBIfam" id="NF003739">
    <property type="entry name" value="PRK05335.1"/>
    <property type="match status" value="1"/>
</dbReference>
<dbReference type="Proteomes" id="UP000064967">
    <property type="component" value="Chromosome"/>
</dbReference>
<dbReference type="Pfam" id="PF01134">
    <property type="entry name" value="GIDA"/>
    <property type="match status" value="1"/>
</dbReference>
<dbReference type="STRING" id="1391654.AKJ09_09458"/>
<sequence>MKVTVVGGGLAGCEASFQLAERGIDVELIEQKPHARTPAQNTDKLCELVCSNSMRGAALVNAVGLLKEELRRCGSLVMQAAEIAKVPAGGALAVDRDVFAETVTARIHAHPRIKVRHEIVERIPDASAENPVIIATGPLTGDALAADIARAVGAEHLAYYDAIAPIVAADSINWEKVFRQSRWGKGAPVDGNDASDGTEPLRDAEALGDEAYVNCPFDEAGYKAFVEALVSAQKVEPRSFEDVRYFEGCLPVEVMAGRGEMTLAFGPMKPVGLTDPRTGRRPYAVVQLRAEDKAQTAYNLVGFQSRMTWGDQARVFKMIPGLEEAEILRFGSVHRNTFIDSPKLLDERMQLKTRPNVFLAGQVTGVEGYVESCAGGLICAILLAQALRGEAISPPPESTALGGIRTHLMRASDRFQPSNITWACMPPPPNRRLKKRDRYQAMAERALADFEVWLTSAPLARIATS</sequence>
<dbReference type="GO" id="GO:0002098">
    <property type="term" value="P:tRNA wobble uridine modification"/>
    <property type="evidence" value="ECO:0007669"/>
    <property type="project" value="TreeGrafter"/>
</dbReference>
<dbReference type="GO" id="GO:0030488">
    <property type="term" value="P:tRNA methylation"/>
    <property type="evidence" value="ECO:0007669"/>
    <property type="project" value="TreeGrafter"/>
</dbReference>
<evidence type="ECO:0000256" key="2">
    <source>
        <dbReference type="ARBA" id="ARBA00022490"/>
    </source>
</evidence>
<dbReference type="EMBL" id="CP012333">
    <property type="protein sequence ID" value="AKV02795.1"/>
    <property type="molecule type" value="Genomic_DNA"/>
</dbReference>
<dbReference type="RefSeq" id="WP_146653663.1">
    <property type="nucleotide sequence ID" value="NZ_CP012333.1"/>
</dbReference>
<dbReference type="InterPro" id="IPR036188">
    <property type="entry name" value="FAD/NAD-bd_sf"/>
</dbReference>
<dbReference type="GO" id="GO:0047151">
    <property type="term" value="F:tRNA (uracil(54)-C5)-methyltransferase activity, 5,10-methylenetetrahydrofolate-dependent"/>
    <property type="evidence" value="ECO:0007669"/>
    <property type="project" value="UniProtKB-UniRule"/>
</dbReference>
<dbReference type="Gene3D" id="3.50.50.60">
    <property type="entry name" value="FAD/NAD(P)-binding domain"/>
    <property type="match status" value="2"/>
</dbReference>
<comment type="function">
    <text evidence="10">Catalyzes the folate-dependent formation of 5-methyl-uridine at position 54 (M-5-U54) in all tRNAs.</text>
</comment>
<evidence type="ECO:0000256" key="6">
    <source>
        <dbReference type="ARBA" id="ARBA00022694"/>
    </source>
</evidence>
<dbReference type="PANTHER" id="PTHR11806:SF2">
    <property type="entry name" value="METHYLENETETRAHYDROFOLATE--TRNA-(URACIL-5-)-METHYLTRANSFERASE TRMFO"/>
    <property type="match status" value="1"/>
</dbReference>
<keyword evidence="2 10" id="KW-0963">Cytoplasm</keyword>
<comment type="similarity">
    <text evidence="10">Belongs to the MnmG family. TrmFO subfamily.</text>
</comment>
<keyword evidence="13" id="KW-1185">Reference proteome</keyword>
<feature type="binding site" evidence="10">
    <location>
        <begin position="7"/>
        <end position="12"/>
    </location>
    <ligand>
        <name>FAD</name>
        <dbReference type="ChEBI" id="CHEBI:57692"/>
    </ligand>
</feature>
<dbReference type="InterPro" id="IPR004417">
    <property type="entry name" value="TrmFO"/>
</dbReference>
<evidence type="ECO:0000313" key="13">
    <source>
        <dbReference type="Proteomes" id="UP000064967"/>
    </source>
</evidence>
<comment type="subcellular location">
    <subcellularLocation>
        <location evidence="10">Cytoplasm</location>
    </subcellularLocation>
</comment>
<proteinExistence type="inferred from homology"/>
<dbReference type="InterPro" id="IPR040131">
    <property type="entry name" value="MnmG_N"/>
</dbReference>
<comment type="catalytic activity">
    <reaction evidence="10">
        <text>uridine(54) in tRNA + (6R)-5,10-methylene-5,6,7,8-tetrahydrofolate + NADH + H(+) = 5-methyluridine(54) in tRNA + (6S)-5,6,7,8-tetrahydrofolate + NAD(+)</text>
        <dbReference type="Rhea" id="RHEA:16873"/>
        <dbReference type="Rhea" id="RHEA-COMP:10167"/>
        <dbReference type="Rhea" id="RHEA-COMP:10193"/>
        <dbReference type="ChEBI" id="CHEBI:15378"/>
        <dbReference type="ChEBI" id="CHEBI:15636"/>
        <dbReference type="ChEBI" id="CHEBI:57453"/>
        <dbReference type="ChEBI" id="CHEBI:57540"/>
        <dbReference type="ChEBI" id="CHEBI:57945"/>
        <dbReference type="ChEBI" id="CHEBI:65315"/>
        <dbReference type="ChEBI" id="CHEBI:74447"/>
        <dbReference type="EC" id="2.1.1.74"/>
    </reaction>
</comment>
<dbReference type="HAMAP" id="MF_01037">
    <property type="entry name" value="TrmFO"/>
    <property type="match status" value="1"/>
</dbReference>
<keyword evidence="3 10" id="KW-0489">Methyltransferase</keyword>
<dbReference type="PANTHER" id="PTHR11806">
    <property type="entry name" value="GLUCOSE INHIBITED DIVISION PROTEIN A"/>
    <property type="match status" value="1"/>
</dbReference>
<evidence type="ECO:0000256" key="1">
    <source>
        <dbReference type="ARBA" id="ARBA00001974"/>
    </source>
</evidence>
<comment type="catalytic activity">
    <reaction evidence="10">
        <text>uridine(54) in tRNA + (6R)-5,10-methylene-5,6,7,8-tetrahydrofolate + NADPH + H(+) = 5-methyluridine(54) in tRNA + (6S)-5,6,7,8-tetrahydrofolate + NADP(+)</text>
        <dbReference type="Rhea" id="RHEA:62372"/>
        <dbReference type="Rhea" id="RHEA-COMP:10167"/>
        <dbReference type="Rhea" id="RHEA-COMP:10193"/>
        <dbReference type="ChEBI" id="CHEBI:15378"/>
        <dbReference type="ChEBI" id="CHEBI:15636"/>
        <dbReference type="ChEBI" id="CHEBI:57453"/>
        <dbReference type="ChEBI" id="CHEBI:57783"/>
        <dbReference type="ChEBI" id="CHEBI:58349"/>
        <dbReference type="ChEBI" id="CHEBI:65315"/>
        <dbReference type="ChEBI" id="CHEBI:74447"/>
        <dbReference type="EC" id="2.1.1.74"/>
    </reaction>
</comment>
<feature type="domain" description="MnmG N-terminal" evidence="11">
    <location>
        <begin position="2"/>
        <end position="390"/>
    </location>
</feature>
<protein>
    <recommendedName>
        <fullName evidence="10">Methylenetetrahydrofolate--tRNA-(uracil-5-)-methyltransferase TrmFO</fullName>
        <ecNumber evidence="10">2.1.1.74</ecNumber>
    </recommendedName>
    <alternativeName>
        <fullName evidence="10">Folate-dependent tRNA (uracil-5-)-methyltransferase</fullName>
    </alternativeName>
    <alternativeName>
        <fullName evidence="10">Folate-dependent tRNA(M-5-U54)-methyltransferase</fullName>
    </alternativeName>
</protein>
<keyword evidence="5 10" id="KW-0808">Transferase</keyword>
<evidence type="ECO:0000313" key="12">
    <source>
        <dbReference type="EMBL" id="AKV02795.1"/>
    </source>
</evidence>
<evidence type="ECO:0000256" key="9">
    <source>
        <dbReference type="ARBA" id="ARBA00023027"/>
    </source>
</evidence>
<keyword evidence="8 10" id="KW-0521">NADP</keyword>
<keyword evidence="9 10" id="KW-0520">NAD</keyword>
<keyword evidence="4 10" id="KW-0285">Flavoprotein</keyword>
<name>A0A0K1QBL2_9BACT</name>
<keyword evidence="7 10" id="KW-0274">FAD</keyword>
<dbReference type="OrthoDB" id="9803114at2"/>
<dbReference type="PATRIC" id="fig|1391654.3.peg.9583"/>
<evidence type="ECO:0000256" key="7">
    <source>
        <dbReference type="ARBA" id="ARBA00022827"/>
    </source>
</evidence>
<dbReference type="GO" id="GO:0005829">
    <property type="term" value="C:cytosol"/>
    <property type="evidence" value="ECO:0007669"/>
    <property type="project" value="TreeGrafter"/>
</dbReference>
<evidence type="ECO:0000256" key="10">
    <source>
        <dbReference type="HAMAP-Rule" id="MF_01037"/>
    </source>
</evidence>
<dbReference type="SUPFAM" id="SSF51905">
    <property type="entry name" value="FAD/NAD(P)-binding domain"/>
    <property type="match status" value="1"/>
</dbReference>
<evidence type="ECO:0000256" key="4">
    <source>
        <dbReference type="ARBA" id="ARBA00022630"/>
    </source>
</evidence>
<dbReference type="GO" id="GO:0050660">
    <property type="term" value="F:flavin adenine dinucleotide binding"/>
    <property type="evidence" value="ECO:0007669"/>
    <property type="project" value="UniProtKB-UniRule"/>
</dbReference>
<comment type="cofactor">
    <cofactor evidence="1 10">
        <name>FAD</name>
        <dbReference type="ChEBI" id="CHEBI:57692"/>
    </cofactor>
</comment>
<organism evidence="12 13">
    <name type="scientific">Labilithrix luteola</name>
    <dbReference type="NCBI Taxonomy" id="1391654"/>
    <lineage>
        <taxon>Bacteria</taxon>
        <taxon>Pseudomonadati</taxon>
        <taxon>Myxococcota</taxon>
        <taxon>Polyangia</taxon>
        <taxon>Polyangiales</taxon>
        <taxon>Labilitrichaceae</taxon>
        <taxon>Labilithrix</taxon>
    </lineage>
</organism>
<dbReference type="EC" id="2.1.1.74" evidence="10"/>
<dbReference type="AlphaFoldDB" id="A0A0K1QBL2"/>
<reference evidence="12 13" key="1">
    <citation type="submission" date="2015-08" db="EMBL/GenBank/DDBJ databases">
        <authorList>
            <person name="Babu N.S."/>
            <person name="Beckwith C.J."/>
            <person name="Beseler K.G."/>
            <person name="Brison A."/>
            <person name="Carone J.V."/>
            <person name="Caskin T.P."/>
            <person name="Diamond M."/>
            <person name="Durham M.E."/>
            <person name="Foxe J.M."/>
            <person name="Go M."/>
            <person name="Henderson B.A."/>
            <person name="Jones I.B."/>
            <person name="McGettigan J.A."/>
            <person name="Micheletti S.J."/>
            <person name="Nasrallah M.E."/>
            <person name="Ortiz D."/>
            <person name="Piller C.R."/>
            <person name="Privatt S.R."/>
            <person name="Schneider S.L."/>
            <person name="Sharp S."/>
            <person name="Smith T.C."/>
            <person name="Stanton J.D."/>
            <person name="Ullery H.E."/>
            <person name="Wilson R.J."/>
            <person name="Serrano M.G."/>
            <person name="Buck G."/>
            <person name="Lee V."/>
            <person name="Wang Y."/>
            <person name="Carvalho R."/>
            <person name="Voegtly L."/>
            <person name="Shi R."/>
            <person name="Duckworth R."/>
            <person name="Johnson A."/>
            <person name="Loviza R."/>
            <person name="Walstead R."/>
            <person name="Shah Z."/>
            <person name="Kiflezghi M."/>
            <person name="Wade K."/>
            <person name="Ball S.L."/>
            <person name="Bradley K.W."/>
            <person name="Asai D.J."/>
            <person name="Bowman C.A."/>
            <person name="Russell D.A."/>
            <person name="Pope W.H."/>
            <person name="Jacobs-Sera D."/>
            <person name="Hendrix R.W."/>
            <person name="Hatfull G.F."/>
        </authorList>
    </citation>
    <scope>NUCLEOTIDE SEQUENCE [LARGE SCALE GENOMIC DNA]</scope>
    <source>
        <strain evidence="12 13">DSM 27648</strain>
    </source>
</reference>
<evidence type="ECO:0000256" key="3">
    <source>
        <dbReference type="ARBA" id="ARBA00022603"/>
    </source>
</evidence>
<evidence type="ECO:0000256" key="8">
    <source>
        <dbReference type="ARBA" id="ARBA00022857"/>
    </source>
</evidence>
<evidence type="ECO:0000256" key="5">
    <source>
        <dbReference type="ARBA" id="ARBA00022679"/>
    </source>
</evidence>
<dbReference type="InterPro" id="IPR002218">
    <property type="entry name" value="MnmG-rel"/>
</dbReference>
<accession>A0A0K1QBL2</accession>
<dbReference type="KEGG" id="llu:AKJ09_09458"/>
<keyword evidence="6 10" id="KW-0819">tRNA processing</keyword>
<evidence type="ECO:0000259" key="11">
    <source>
        <dbReference type="Pfam" id="PF01134"/>
    </source>
</evidence>